<keyword evidence="2" id="KW-1185">Reference proteome</keyword>
<accession>A0ABR1YPT9</accession>
<proteinExistence type="predicted"/>
<dbReference type="EMBL" id="JBBWRZ010000006">
    <property type="protein sequence ID" value="KAK8233993.1"/>
    <property type="molecule type" value="Genomic_DNA"/>
</dbReference>
<sequence length="237" mass="27115">FPAEVRNQLYTCTAIPEGLKEVERSYKTVAEGGAITMDVVHRFFLDEISASGRSDLFQKEVGEVTELTEEFLTLVAPWILFKFSTPRALRIFAETFAAHAAVCSNKLELHVEFDFGATFPEEVRKAFASWKESYLPHGHDINAHDIYAEWIEAVKLLPQTTNVHLVFPFFWRDLRSLRGLSKKTGLCKRHVTFQFPRDQGYPTLPDHRFFVAQTIAAVKNMEVSEQSGMNSARRQEL</sequence>
<protein>
    <submittedName>
        <fullName evidence="1">Uncharacterized protein</fullName>
    </submittedName>
</protein>
<reference evidence="1 2" key="1">
    <citation type="submission" date="2024-04" db="EMBL/GenBank/DDBJ databases">
        <title>Phyllosticta paracitricarpa is synonymous to the EU quarantine fungus P. citricarpa based on phylogenomic analyses.</title>
        <authorList>
            <consortium name="Lawrence Berkeley National Laboratory"/>
            <person name="Van Ingen-Buijs V.A."/>
            <person name="Van Westerhoven A.C."/>
            <person name="Haridas S."/>
            <person name="Skiadas P."/>
            <person name="Martin F."/>
            <person name="Groenewald J.Z."/>
            <person name="Crous P.W."/>
            <person name="Seidl M.F."/>
        </authorList>
    </citation>
    <scope>NUCLEOTIDE SEQUENCE [LARGE SCALE GENOMIC DNA]</scope>
    <source>
        <strain evidence="1 2">CBS 123374</strain>
    </source>
</reference>
<evidence type="ECO:0000313" key="1">
    <source>
        <dbReference type="EMBL" id="KAK8233993.1"/>
    </source>
</evidence>
<comment type="caution">
    <text evidence="1">The sequence shown here is derived from an EMBL/GenBank/DDBJ whole genome shotgun (WGS) entry which is preliminary data.</text>
</comment>
<organism evidence="1 2">
    <name type="scientific">Phyllosticta capitalensis</name>
    <dbReference type="NCBI Taxonomy" id="121624"/>
    <lineage>
        <taxon>Eukaryota</taxon>
        <taxon>Fungi</taxon>
        <taxon>Dikarya</taxon>
        <taxon>Ascomycota</taxon>
        <taxon>Pezizomycotina</taxon>
        <taxon>Dothideomycetes</taxon>
        <taxon>Dothideomycetes incertae sedis</taxon>
        <taxon>Botryosphaeriales</taxon>
        <taxon>Phyllostictaceae</taxon>
        <taxon>Phyllosticta</taxon>
    </lineage>
</organism>
<feature type="non-terminal residue" evidence="1">
    <location>
        <position position="1"/>
    </location>
</feature>
<feature type="non-terminal residue" evidence="1">
    <location>
        <position position="237"/>
    </location>
</feature>
<name>A0ABR1YPT9_9PEZI</name>
<gene>
    <name evidence="1" type="ORF">HDK90DRAFT_401570</name>
</gene>
<dbReference type="Proteomes" id="UP001492380">
    <property type="component" value="Unassembled WGS sequence"/>
</dbReference>
<evidence type="ECO:0000313" key="2">
    <source>
        <dbReference type="Proteomes" id="UP001492380"/>
    </source>
</evidence>